<accession>A0AAV5R8Z3</accession>
<feature type="compositionally biased region" description="Basic and acidic residues" evidence="1">
    <location>
        <begin position="375"/>
        <end position="393"/>
    </location>
</feature>
<organism evidence="2 3">
    <name type="scientific">Pichia kluyveri</name>
    <name type="common">Yeast</name>
    <dbReference type="NCBI Taxonomy" id="36015"/>
    <lineage>
        <taxon>Eukaryota</taxon>
        <taxon>Fungi</taxon>
        <taxon>Dikarya</taxon>
        <taxon>Ascomycota</taxon>
        <taxon>Saccharomycotina</taxon>
        <taxon>Pichiomycetes</taxon>
        <taxon>Pichiales</taxon>
        <taxon>Pichiaceae</taxon>
        <taxon>Pichia</taxon>
    </lineage>
</organism>
<dbReference type="AlphaFoldDB" id="A0AAV5R8Z3"/>
<gene>
    <name evidence="2" type="ORF">DAPK24_045520</name>
</gene>
<evidence type="ECO:0000313" key="2">
    <source>
        <dbReference type="EMBL" id="GMM47954.1"/>
    </source>
</evidence>
<sequence>MLSNKTEYPNVLKYDTTFKITSNSRNLTEKSISTFLNQIFDELNKDKDLSDIASDCETCFEDIKTNFTFLHLLLPSLALCDDLLYQKLIATFHQVAEKSDEIYISSPPENTLENAVILKMSYPSYVRDSLAEPLAQQLYSNFGNIIHISKPPKRPINIAFKTSTIKSAYVLIDLKHHSVPPTTCEVTLDDEQYNITTTVNSPLHFCSYCKVLGHHKKQCPIRKKECSHCHQEHKLISCPTASQEIIKQGLSLLPEQYVRDSFKNAKIAESTPQWIEIYNNFFPATLQEFFQTALEQLKADEIIGNTPNTIDNDSQQPIGTQINNYNEQSFDNQNANYNQPSLNTQNNAYNSQSLNDQTEEESMDPEAYKYVQQPSDKRLKASLVDEHSPPKQF</sequence>
<dbReference type="Proteomes" id="UP001378960">
    <property type="component" value="Unassembled WGS sequence"/>
</dbReference>
<evidence type="ECO:0008006" key="4">
    <source>
        <dbReference type="Google" id="ProtNLM"/>
    </source>
</evidence>
<evidence type="ECO:0000256" key="1">
    <source>
        <dbReference type="SAM" id="MobiDB-lite"/>
    </source>
</evidence>
<keyword evidence="3" id="KW-1185">Reference proteome</keyword>
<dbReference type="EMBL" id="BTGB01000009">
    <property type="protein sequence ID" value="GMM47954.1"/>
    <property type="molecule type" value="Genomic_DNA"/>
</dbReference>
<feature type="compositionally biased region" description="Polar residues" evidence="1">
    <location>
        <begin position="328"/>
        <end position="356"/>
    </location>
</feature>
<evidence type="ECO:0000313" key="3">
    <source>
        <dbReference type="Proteomes" id="UP001378960"/>
    </source>
</evidence>
<protein>
    <recommendedName>
        <fullName evidence="4">CCHC-type domain-containing protein</fullName>
    </recommendedName>
</protein>
<comment type="caution">
    <text evidence="2">The sequence shown here is derived from an EMBL/GenBank/DDBJ whole genome shotgun (WGS) entry which is preliminary data.</text>
</comment>
<feature type="region of interest" description="Disordered" evidence="1">
    <location>
        <begin position="328"/>
        <end position="393"/>
    </location>
</feature>
<proteinExistence type="predicted"/>
<name>A0AAV5R8Z3_PICKL</name>
<reference evidence="2 3" key="1">
    <citation type="journal article" date="2023" name="Elife">
        <title>Identification of key yeast species and microbe-microbe interactions impacting larval growth of Drosophila in the wild.</title>
        <authorList>
            <person name="Mure A."/>
            <person name="Sugiura Y."/>
            <person name="Maeda R."/>
            <person name="Honda K."/>
            <person name="Sakurai N."/>
            <person name="Takahashi Y."/>
            <person name="Watada M."/>
            <person name="Katoh T."/>
            <person name="Gotoh A."/>
            <person name="Gotoh Y."/>
            <person name="Taniguchi I."/>
            <person name="Nakamura K."/>
            <person name="Hayashi T."/>
            <person name="Katayama T."/>
            <person name="Uemura T."/>
            <person name="Hattori Y."/>
        </authorList>
    </citation>
    <scope>NUCLEOTIDE SEQUENCE [LARGE SCALE GENOMIC DNA]</scope>
    <source>
        <strain evidence="2 3">PK-24</strain>
    </source>
</reference>